<feature type="non-terminal residue" evidence="1">
    <location>
        <position position="1"/>
    </location>
</feature>
<evidence type="ECO:0000313" key="2">
    <source>
        <dbReference type="Proteomes" id="UP000789396"/>
    </source>
</evidence>
<dbReference type="Proteomes" id="UP000789396">
    <property type="component" value="Unassembled WGS sequence"/>
</dbReference>
<gene>
    <name evidence="1" type="ORF">RFULGI_LOCUS11888</name>
</gene>
<reference evidence="1" key="1">
    <citation type="submission" date="2021-06" db="EMBL/GenBank/DDBJ databases">
        <authorList>
            <person name="Kallberg Y."/>
            <person name="Tangrot J."/>
            <person name="Rosling A."/>
        </authorList>
    </citation>
    <scope>NUCLEOTIDE SEQUENCE</scope>
    <source>
        <strain evidence="1">IN212</strain>
    </source>
</reference>
<proteinExistence type="predicted"/>
<dbReference type="AlphaFoldDB" id="A0A9N9IAN4"/>
<name>A0A9N9IAN4_9GLOM</name>
<comment type="caution">
    <text evidence="1">The sequence shown here is derived from an EMBL/GenBank/DDBJ whole genome shotgun (WGS) entry which is preliminary data.</text>
</comment>
<keyword evidence="2" id="KW-1185">Reference proteome</keyword>
<organism evidence="1 2">
    <name type="scientific">Racocetra fulgida</name>
    <dbReference type="NCBI Taxonomy" id="60492"/>
    <lineage>
        <taxon>Eukaryota</taxon>
        <taxon>Fungi</taxon>
        <taxon>Fungi incertae sedis</taxon>
        <taxon>Mucoromycota</taxon>
        <taxon>Glomeromycotina</taxon>
        <taxon>Glomeromycetes</taxon>
        <taxon>Diversisporales</taxon>
        <taxon>Gigasporaceae</taxon>
        <taxon>Racocetra</taxon>
    </lineage>
</organism>
<protein>
    <submittedName>
        <fullName evidence="1">9340_t:CDS:1</fullName>
    </submittedName>
</protein>
<evidence type="ECO:0000313" key="1">
    <source>
        <dbReference type="EMBL" id="CAG8727563.1"/>
    </source>
</evidence>
<sequence>VVCDSGSESPIIKIAKKLGLEKDKSSSNNEASAKAYIINNTVSDIIKQ</sequence>
<dbReference type="EMBL" id="CAJVPZ010027090">
    <property type="protein sequence ID" value="CAG8727563.1"/>
    <property type="molecule type" value="Genomic_DNA"/>
</dbReference>
<accession>A0A9N9IAN4</accession>
<feature type="non-terminal residue" evidence="1">
    <location>
        <position position="48"/>
    </location>
</feature>